<dbReference type="EMBL" id="JACIBY010000005">
    <property type="protein sequence ID" value="MBB3839008.1"/>
    <property type="molecule type" value="Genomic_DNA"/>
</dbReference>
<feature type="transmembrane region" description="Helical" evidence="1">
    <location>
        <begin position="40"/>
        <end position="68"/>
    </location>
</feature>
<keyword evidence="1" id="KW-1133">Transmembrane helix</keyword>
<evidence type="ECO:0000256" key="1">
    <source>
        <dbReference type="SAM" id="Phobius"/>
    </source>
</evidence>
<feature type="transmembrane region" description="Helical" evidence="1">
    <location>
        <begin position="17"/>
        <end position="34"/>
    </location>
</feature>
<dbReference type="Proteomes" id="UP000541352">
    <property type="component" value="Unassembled WGS sequence"/>
</dbReference>
<keyword evidence="1" id="KW-0472">Membrane</keyword>
<reference evidence="2 3" key="1">
    <citation type="submission" date="2020-08" db="EMBL/GenBank/DDBJ databases">
        <title>Genomic Encyclopedia of Type Strains, Phase IV (KMG-IV): sequencing the most valuable type-strain genomes for metagenomic binning, comparative biology and taxonomic classification.</title>
        <authorList>
            <person name="Goeker M."/>
        </authorList>
    </citation>
    <scope>NUCLEOTIDE SEQUENCE [LARGE SCALE GENOMIC DNA]</scope>
    <source>
        <strain evidence="2 3">DSM 17976</strain>
    </source>
</reference>
<gene>
    <name evidence="2" type="ORF">FHS57_003014</name>
</gene>
<keyword evidence="3" id="KW-1185">Reference proteome</keyword>
<protein>
    <submittedName>
        <fullName evidence="2">Uncharacterized protein</fullName>
    </submittedName>
</protein>
<proteinExistence type="predicted"/>
<evidence type="ECO:0000313" key="3">
    <source>
        <dbReference type="Proteomes" id="UP000541352"/>
    </source>
</evidence>
<accession>A0A7W6EQZ5</accession>
<dbReference type="AlphaFoldDB" id="A0A7W6EQZ5"/>
<evidence type="ECO:0000313" key="2">
    <source>
        <dbReference type="EMBL" id="MBB3839008.1"/>
    </source>
</evidence>
<organism evidence="2 3">
    <name type="scientific">Runella defluvii</name>
    <dbReference type="NCBI Taxonomy" id="370973"/>
    <lineage>
        <taxon>Bacteria</taxon>
        <taxon>Pseudomonadati</taxon>
        <taxon>Bacteroidota</taxon>
        <taxon>Cytophagia</taxon>
        <taxon>Cytophagales</taxon>
        <taxon>Spirosomataceae</taxon>
        <taxon>Runella</taxon>
    </lineage>
</organism>
<feature type="transmembrane region" description="Helical" evidence="1">
    <location>
        <begin position="80"/>
        <end position="98"/>
    </location>
</feature>
<dbReference type="RefSeq" id="WP_183974885.1">
    <property type="nucleotide sequence ID" value="NZ_JACIBY010000005.1"/>
</dbReference>
<name>A0A7W6EQZ5_9BACT</name>
<sequence length="209" mass="24120">MKTFVKHVFTKQYGKKILIWAGICVAFCVLVIISPELVPILVLCGIASFFTVPLGILLLLIVPVWYLLAPNRHLVTALQLALLMIGLPAVSWTTYLVGDEKALDIRAEWRYQAAEELIAELEEYKRKHQTYPVSTGGVPFEFKSREECRKNNIRYTSQGQFFRVYFDLYSHSFIVYNYTYCSDWSKVPQESIVGQPTERANWRLISRAD</sequence>
<keyword evidence="1" id="KW-0812">Transmembrane</keyword>
<comment type="caution">
    <text evidence="2">The sequence shown here is derived from an EMBL/GenBank/DDBJ whole genome shotgun (WGS) entry which is preliminary data.</text>
</comment>